<dbReference type="AlphaFoldDB" id="A0AAD5TFL6"/>
<organism evidence="2 3">
    <name type="scientific">Geranomyces variabilis</name>
    <dbReference type="NCBI Taxonomy" id="109894"/>
    <lineage>
        <taxon>Eukaryota</taxon>
        <taxon>Fungi</taxon>
        <taxon>Fungi incertae sedis</taxon>
        <taxon>Chytridiomycota</taxon>
        <taxon>Chytridiomycota incertae sedis</taxon>
        <taxon>Chytridiomycetes</taxon>
        <taxon>Spizellomycetales</taxon>
        <taxon>Powellomycetaceae</taxon>
        <taxon>Geranomyces</taxon>
    </lineage>
</organism>
<evidence type="ECO:0000313" key="2">
    <source>
        <dbReference type="EMBL" id="KAJ3175328.1"/>
    </source>
</evidence>
<keyword evidence="3" id="KW-1185">Reference proteome</keyword>
<feature type="compositionally biased region" description="Basic and acidic residues" evidence="1">
    <location>
        <begin position="283"/>
        <end position="298"/>
    </location>
</feature>
<protein>
    <submittedName>
        <fullName evidence="2">Uncharacterized protein</fullName>
    </submittedName>
</protein>
<feature type="compositionally biased region" description="Low complexity" evidence="1">
    <location>
        <begin position="269"/>
        <end position="279"/>
    </location>
</feature>
<reference evidence="2" key="1">
    <citation type="submission" date="2020-05" db="EMBL/GenBank/DDBJ databases">
        <title>Phylogenomic resolution of chytrid fungi.</title>
        <authorList>
            <person name="Stajich J.E."/>
            <person name="Amses K."/>
            <person name="Simmons R."/>
            <person name="Seto K."/>
            <person name="Myers J."/>
            <person name="Bonds A."/>
            <person name="Quandt C.A."/>
            <person name="Barry K."/>
            <person name="Liu P."/>
            <person name="Grigoriev I."/>
            <person name="Longcore J.E."/>
            <person name="James T.Y."/>
        </authorList>
    </citation>
    <scope>NUCLEOTIDE SEQUENCE</scope>
    <source>
        <strain evidence="2">JEL0379</strain>
    </source>
</reference>
<name>A0AAD5TFL6_9FUNG</name>
<evidence type="ECO:0000256" key="1">
    <source>
        <dbReference type="SAM" id="MobiDB-lite"/>
    </source>
</evidence>
<accession>A0AAD5TFL6</accession>
<sequence>MEFRTAASPPKPAAGPPIMPAAAFQQQHQLGEHAASIQRKRKAEAALPDWRVKLRRREVMSFSSASRQRIVNLVPKRMLHAPNPAPTPEPISPPLYADPQTQNFFSTTGGYNTTGTETTTSTSGPPQPSQLPALAFETRLLPSQDNIRQIVQLIASSGTTTGDDVSVSPALPEGCEQPEECAKLVDRALQAYMMNMLTGILRVTTARRRKDRRKRPAAGGGGENEKKVGGGAAAAAAAAAAAGRKDEDHHHHHHEHKLGDRHKGGGVHGSIARGSAAAAHARHAADEKHGAAARDTHHDKTHHGAAGRDADVNDDYDEDEDDDADVDEDGAKAIKYVGLSDCLFAASLHPSWFTRAHWLVEEATAMLDEFEGTIEDAVGDIRRHR</sequence>
<dbReference type="EMBL" id="JADGJQ010000053">
    <property type="protein sequence ID" value="KAJ3175328.1"/>
    <property type="molecule type" value="Genomic_DNA"/>
</dbReference>
<proteinExistence type="predicted"/>
<feature type="compositionally biased region" description="Low complexity" evidence="1">
    <location>
        <begin position="233"/>
        <end position="242"/>
    </location>
</feature>
<gene>
    <name evidence="2" type="ORF">HDU87_006278</name>
</gene>
<comment type="caution">
    <text evidence="2">The sequence shown here is derived from an EMBL/GenBank/DDBJ whole genome shotgun (WGS) entry which is preliminary data.</text>
</comment>
<evidence type="ECO:0000313" key="3">
    <source>
        <dbReference type="Proteomes" id="UP001212152"/>
    </source>
</evidence>
<feature type="region of interest" description="Disordered" evidence="1">
    <location>
        <begin position="204"/>
        <end position="325"/>
    </location>
</feature>
<feature type="compositionally biased region" description="Acidic residues" evidence="1">
    <location>
        <begin position="312"/>
        <end position="325"/>
    </location>
</feature>
<dbReference type="Proteomes" id="UP001212152">
    <property type="component" value="Unassembled WGS sequence"/>
</dbReference>
<feature type="compositionally biased region" description="Basic residues" evidence="1">
    <location>
        <begin position="205"/>
        <end position="216"/>
    </location>
</feature>